<keyword evidence="1" id="KW-0732">Signal</keyword>
<protein>
    <submittedName>
        <fullName evidence="2">Conserved putative secreted protein</fullName>
    </submittedName>
</protein>
<name>A0A0H5DMU8_9BACT</name>
<dbReference type="AlphaFoldDB" id="A0A0H5DMU8"/>
<keyword evidence="3" id="KW-1185">Reference proteome</keyword>
<dbReference type="EMBL" id="CWGJ01000001">
    <property type="protein sequence ID" value="CRX37491.1"/>
    <property type="molecule type" value="Genomic_DNA"/>
</dbReference>
<evidence type="ECO:0000256" key="1">
    <source>
        <dbReference type="SAM" id="SignalP"/>
    </source>
</evidence>
<sequence length="148" mass="15710">MKKRDLKKLALLGLLSGAMLSKAPLAAAAGQTPSTTNAIEATIQANNESNMNYHLMTEDELLLELSPEGEADYDSLTPEGKQMAQRVASQMCNGTNECKGLNACKTDNNDCAGKGACKGQGKCAFSDKNLAVKVVKEKMKAKRAALSK</sequence>
<reference evidence="3" key="1">
    <citation type="submission" date="2015-06" db="EMBL/GenBank/DDBJ databases">
        <authorList>
            <person name="Bertelli C."/>
        </authorList>
    </citation>
    <scope>NUCLEOTIDE SEQUENCE [LARGE SCALE GENOMIC DNA]</scope>
    <source>
        <strain evidence="3">CRIB-30</strain>
    </source>
</reference>
<evidence type="ECO:0000313" key="3">
    <source>
        <dbReference type="Proteomes" id="UP000220251"/>
    </source>
</evidence>
<dbReference type="OrthoDB" id="22032at2"/>
<dbReference type="RefSeq" id="WP_098037344.1">
    <property type="nucleotide sequence ID" value="NZ_CWGJ01000001.1"/>
</dbReference>
<gene>
    <name evidence="2" type="ORF">ELAC_0129</name>
</gene>
<dbReference type="Proteomes" id="UP000220251">
    <property type="component" value="Unassembled WGS sequence"/>
</dbReference>
<accession>A0A0H5DMU8</accession>
<feature type="chain" id="PRO_5005218514" evidence="1">
    <location>
        <begin position="29"/>
        <end position="148"/>
    </location>
</feature>
<proteinExistence type="predicted"/>
<feature type="signal peptide" evidence="1">
    <location>
        <begin position="1"/>
        <end position="28"/>
    </location>
</feature>
<evidence type="ECO:0000313" key="2">
    <source>
        <dbReference type="EMBL" id="CRX37491.1"/>
    </source>
</evidence>
<organism evidence="2 3">
    <name type="scientific">Estrella lausannensis</name>
    <dbReference type="NCBI Taxonomy" id="483423"/>
    <lineage>
        <taxon>Bacteria</taxon>
        <taxon>Pseudomonadati</taxon>
        <taxon>Chlamydiota</taxon>
        <taxon>Chlamydiia</taxon>
        <taxon>Parachlamydiales</taxon>
        <taxon>Candidatus Criblamydiaceae</taxon>
        <taxon>Estrella</taxon>
    </lineage>
</organism>